<dbReference type="Proteomes" id="UP000753802">
    <property type="component" value="Unassembled WGS sequence"/>
</dbReference>
<comment type="caution">
    <text evidence="2">The sequence shown here is derived from an EMBL/GenBank/DDBJ whole genome shotgun (WGS) entry which is preliminary data.</text>
</comment>
<name>A0ABW9ZUY1_9BACT</name>
<dbReference type="SUPFAM" id="SSF56300">
    <property type="entry name" value="Metallo-dependent phosphatases"/>
    <property type="match status" value="1"/>
</dbReference>
<dbReference type="PANTHER" id="PTHR43143:SF1">
    <property type="entry name" value="SERINE_THREONINE-PROTEIN PHOSPHATASE CPPED1"/>
    <property type="match status" value="1"/>
</dbReference>
<organism evidence="2 3">
    <name type="scientific">Sediminibacterium roseum</name>
    <dbReference type="NCBI Taxonomy" id="1978412"/>
    <lineage>
        <taxon>Bacteria</taxon>
        <taxon>Pseudomonadati</taxon>
        <taxon>Bacteroidota</taxon>
        <taxon>Chitinophagia</taxon>
        <taxon>Chitinophagales</taxon>
        <taxon>Chitinophagaceae</taxon>
        <taxon>Sediminibacterium</taxon>
    </lineage>
</organism>
<dbReference type="Pfam" id="PF00149">
    <property type="entry name" value="Metallophos"/>
    <property type="match status" value="1"/>
</dbReference>
<proteinExistence type="predicted"/>
<dbReference type="PANTHER" id="PTHR43143">
    <property type="entry name" value="METALLOPHOSPHOESTERASE, CALCINEURIN SUPERFAMILY"/>
    <property type="match status" value="1"/>
</dbReference>
<dbReference type="Gene3D" id="3.60.21.10">
    <property type="match status" value="1"/>
</dbReference>
<gene>
    <name evidence="2" type="ORF">GWC95_13555</name>
</gene>
<keyword evidence="3" id="KW-1185">Reference proteome</keyword>
<sequence>MTEVEAQTGNNDTTRPEIALISDTQEPMGVERIFLRYHKNALATTKLLQDITERMPRALFMLGDVVSLGYKEKKWRQIDSFLQRTRQMGITVAAVLGNHDVMVSAARGETAFNKRFPDQVRTGFYKVVDSIAFVLLNSNFSTLTAKQLQQQQDFYETTMQQMEADTNVRVIVVACHHSPYTNSRIVGSNARVQERFVPAYMRTPKAKLFVSGHAHAFEHFRMKGKDFLTIGGGGGLHQPLSKKTTRIESLSDGYHPEFHYILLKRYNDQVAIVSRRLKTDFSGFANEYEFTTR</sequence>
<evidence type="ECO:0000259" key="1">
    <source>
        <dbReference type="Pfam" id="PF00149"/>
    </source>
</evidence>
<dbReference type="EMBL" id="JAACJS010000015">
    <property type="protein sequence ID" value="NCI50954.1"/>
    <property type="molecule type" value="Genomic_DNA"/>
</dbReference>
<evidence type="ECO:0000313" key="2">
    <source>
        <dbReference type="EMBL" id="NCI50954.1"/>
    </source>
</evidence>
<accession>A0ABW9ZUY1</accession>
<dbReference type="InterPro" id="IPR004843">
    <property type="entry name" value="Calcineurin-like_PHP"/>
</dbReference>
<dbReference type="CDD" id="cd00838">
    <property type="entry name" value="MPP_superfamily"/>
    <property type="match status" value="1"/>
</dbReference>
<feature type="domain" description="Calcineurin-like phosphoesterase" evidence="1">
    <location>
        <begin position="18"/>
        <end position="216"/>
    </location>
</feature>
<reference evidence="2 3" key="1">
    <citation type="submission" date="2020-01" db="EMBL/GenBank/DDBJ databases">
        <title>Genome analysis.</title>
        <authorList>
            <person name="Wu S."/>
            <person name="Wang G."/>
        </authorList>
    </citation>
    <scope>NUCLEOTIDE SEQUENCE [LARGE SCALE GENOMIC DNA]</scope>
    <source>
        <strain evidence="2 3">SYL130</strain>
    </source>
</reference>
<protein>
    <submittedName>
        <fullName evidence="2">Metallophosphoesterase</fullName>
    </submittedName>
</protein>
<evidence type="ECO:0000313" key="3">
    <source>
        <dbReference type="Proteomes" id="UP000753802"/>
    </source>
</evidence>
<dbReference type="RefSeq" id="WP_161819258.1">
    <property type="nucleotide sequence ID" value="NZ_JAACJS010000015.1"/>
</dbReference>
<dbReference type="InterPro" id="IPR051918">
    <property type="entry name" value="STPP_CPPED1"/>
</dbReference>
<dbReference type="InterPro" id="IPR029052">
    <property type="entry name" value="Metallo-depent_PP-like"/>
</dbReference>